<keyword evidence="7 10" id="KW-0808">Transferase</keyword>
<dbReference type="EC" id="2.4.1.141" evidence="2 7"/>
<comment type="similarity">
    <text evidence="7">Belongs to the glycosyltransferase 28 family.</text>
</comment>
<protein>
    <recommendedName>
        <fullName evidence="3 7">UDP-N-acetylglucosamine transferase subunit ALG13</fullName>
        <ecNumber evidence="2 7">2.4.1.141</ecNumber>
    </recommendedName>
    <alternativeName>
        <fullName evidence="5 7">Asparagine-linked glycosylation protein 13</fullName>
    </alternativeName>
</protein>
<comment type="subunit">
    <text evidence="1 7">Heterodimer with ALG14 to form a functional enzyme.</text>
</comment>
<evidence type="ECO:0000313" key="10">
    <source>
        <dbReference type="EMBL" id="KFH41691.1"/>
    </source>
</evidence>
<name>A0A086SX59_HAPC1</name>
<dbReference type="InterPro" id="IPR007235">
    <property type="entry name" value="Glyco_trans_28_C"/>
</dbReference>
<evidence type="ECO:0000256" key="7">
    <source>
        <dbReference type="RuleBase" id="RU362128"/>
    </source>
</evidence>
<comment type="caution">
    <text evidence="10">The sequence shown here is derived from an EMBL/GenBank/DDBJ whole genome shotgun (WGS) entry which is preliminary data.</text>
</comment>
<evidence type="ECO:0000259" key="9">
    <source>
        <dbReference type="Pfam" id="PF04101"/>
    </source>
</evidence>
<sequence>MEPASQGCLKRHCLVTVGATVGFEDLTRAVLRPAFWEHLKSQGFTALRIQCGPDITWASSELSSHSDDIPPGMTVDVFEVSKNLMKEEMALCKPVHGQRRLGLVISHAGTGTILDAWKLGLPIIVVPNTRLLNDHQTELARHLGNEGYAIHSSTGREAISKAELLWEDNKSRWPPNDPSRSQDADAISIWDIQPGGAQKEEVAQMTHD</sequence>
<dbReference type="PANTHER" id="PTHR47043:SF1">
    <property type="entry name" value="UDP-N-ACETYLGLUCOSAMINE TRANSFERASE SUBUNIT ALG13"/>
    <property type="match status" value="1"/>
</dbReference>
<evidence type="ECO:0000256" key="3">
    <source>
        <dbReference type="ARBA" id="ARBA00017468"/>
    </source>
</evidence>
<keyword evidence="11" id="KW-1185">Reference proteome</keyword>
<comment type="catalytic activity">
    <reaction evidence="6">
        <text>an N-acetyl-alpha-D-glucosaminyl-diphospho-di-trans,poly-cis-dolichol + UDP-N-acetyl-alpha-D-glucosamine = an N,N'-diacetylchitobiosyl-diphospho-di-trans,poly-cis-dolichol + UDP + H(+)</text>
        <dbReference type="Rhea" id="RHEA:23380"/>
        <dbReference type="Rhea" id="RHEA-COMP:19507"/>
        <dbReference type="Rhea" id="RHEA-COMP:19510"/>
        <dbReference type="ChEBI" id="CHEBI:15378"/>
        <dbReference type="ChEBI" id="CHEBI:57269"/>
        <dbReference type="ChEBI" id="CHEBI:57705"/>
        <dbReference type="ChEBI" id="CHEBI:58223"/>
        <dbReference type="ChEBI" id="CHEBI:58427"/>
        <dbReference type="EC" id="2.4.1.141"/>
    </reaction>
</comment>
<evidence type="ECO:0000256" key="1">
    <source>
        <dbReference type="ARBA" id="ARBA00011198"/>
    </source>
</evidence>
<dbReference type="GO" id="GO:0004577">
    <property type="term" value="F:N-acetylglucosaminyldiphosphodolichol N-acetylglucosaminyltransferase activity"/>
    <property type="evidence" value="ECO:0007669"/>
    <property type="project" value="UniProtKB-EC"/>
</dbReference>
<accession>A0A086SX59</accession>
<dbReference type="InterPro" id="IPR052474">
    <property type="entry name" value="UDP-GlcNAc_transferase"/>
</dbReference>
<comment type="function">
    <text evidence="4 7">Involved in protein N-glycosylation. Essential for the second step of the dolichol-linked oligosaccharide pathway.</text>
</comment>
<evidence type="ECO:0000256" key="2">
    <source>
        <dbReference type="ARBA" id="ARBA00012614"/>
    </source>
</evidence>
<evidence type="ECO:0000256" key="8">
    <source>
        <dbReference type="SAM" id="MobiDB-lite"/>
    </source>
</evidence>
<evidence type="ECO:0000256" key="5">
    <source>
        <dbReference type="ARBA" id="ARBA00032061"/>
    </source>
</evidence>
<organism evidence="10 11">
    <name type="scientific">Hapsidospora chrysogenum (strain ATCC 11550 / CBS 779.69 / DSM 880 / IAM 14645 / JCM 23072 / IMI 49137)</name>
    <name type="common">Acremonium chrysogenum</name>
    <dbReference type="NCBI Taxonomy" id="857340"/>
    <lineage>
        <taxon>Eukaryota</taxon>
        <taxon>Fungi</taxon>
        <taxon>Dikarya</taxon>
        <taxon>Ascomycota</taxon>
        <taxon>Pezizomycotina</taxon>
        <taxon>Sordariomycetes</taxon>
        <taxon>Hypocreomycetidae</taxon>
        <taxon>Hypocreales</taxon>
        <taxon>Bionectriaceae</taxon>
        <taxon>Hapsidospora</taxon>
    </lineage>
</organism>
<gene>
    <name evidence="7" type="primary">ALG13</name>
    <name evidence="10" type="ORF">ACRE_075860</name>
</gene>
<keyword evidence="7" id="KW-0328">Glycosyltransferase</keyword>
<dbReference type="AlphaFoldDB" id="A0A086SX59"/>
<dbReference type="GO" id="GO:0043541">
    <property type="term" value="C:UDP-N-acetylglucosamine transferase complex"/>
    <property type="evidence" value="ECO:0007669"/>
    <property type="project" value="TreeGrafter"/>
</dbReference>
<dbReference type="EMBL" id="JPKY01000118">
    <property type="protein sequence ID" value="KFH41691.1"/>
    <property type="molecule type" value="Genomic_DNA"/>
</dbReference>
<dbReference type="GO" id="GO:0006488">
    <property type="term" value="P:dolichol-linked oligosaccharide biosynthetic process"/>
    <property type="evidence" value="ECO:0007669"/>
    <property type="project" value="TreeGrafter"/>
</dbReference>
<keyword evidence="7" id="KW-0256">Endoplasmic reticulum</keyword>
<reference evidence="11" key="1">
    <citation type="journal article" date="2014" name="Genome Announc.">
        <title>Genome sequence and annotation of Acremonium chrysogenum, producer of the beta-lactam antibiotic cephalosporin C.</title>
        <authorList>
            <person name="Terfehr D."/>
            <person name="Dahlmann T.A."/>
            <person name="Specht T."/>
            <person name="Zadra I."/>
            <person name="Kuernsteiner H."/>
            <person name="Kueck U."/>
        </authorList>
    </citation>
    <scope>NUCLEOTIDE SEQUENCE [LARGE SCALE GENOMIC DNA]</scope>
    <source>
        <strain evidence="11">ATCC 11550 / CBS 779.69 / DSM 880 / IAM 14645 / JCM 23072 / IMI 49137</strain>
    </source>
</reference>
<evidence type="ECO:0000313" key="11">
    <source>
        <dbReference type="Proteomes" id="UP000029964"/>
    </source>
</evidence>
<feature type="region of interest" description="Disordered" evidence="8">
    <location>
        <begin position="169"/>
        <end position="188"/>
    </location>
</feature>
<dbReference type="Proteomes" id="UP000029964">
    <property type="component" value="Unassembled WGS sequence"/>
</dbReference>
<feature type="domain" description="Glycosyl transferase family 28 C-terminal" evidence="9">
    <location>
        <begin position="13"/>
        <end position="150"/>
    </location>
</feature>
<dbReference type="PANTHER" id="PTHR47043">
    <property type="entry name" value="UDP-N-ACETYLGLUCOSAMINE TRANSFERASE SUBUNIT ALG13"/>
    <property type="match status" value="1"/>
</dbReference>
<evidence type="ECO:0000256" key="4">
    <source>
        <dbReference type="ARBA" id="ARBA00024804"/>
    </source>
</evidence>
<evidence type="ECO:0000256" key="6">
    <source>
        <dbReference type="ARBA" id="ARBA00048184"/>
    </source>
</evidence>
<dbReference type="SUPFAM" id="SSF53756">
    <property type="entry name" value="UDP-Glycosyltransferase/glycogen phosphorylase"/>
    <property type="match status" value="1"/>
</dbReference>
<dbReference type="STRING" id="857340.A0A086SX59"/>
<proteinExistence type="inferred from homology"/>
<dbReference type="Pfam" id="PF04101">
    <property type="entry name" value="Glyco_tran_28_C"/>
    <property type="match status" value="1"/>
</dbReference>
<dbReference type="OrthoDB" id="20273at2759"/>
<dbReference type="HOGENOM" id="CLU_085408_2_1_1"/>
<dbReference type="Gene3D" id="3.40.50.2000">
    <property type="entry name" value="Glycogen Phosphorylase B"/>
    <property type="match status" value="1"/>
</dbReference>
<comment type="subcellular location">
    <subcellularLocation>
        <location evidence="7">Endoplasmic reticulum</location>
    </subcellularLocation>
</comment>